<comment type="caution">
    <text evidence="1">The sequence shown here is derived from an EMBL/GenBank/DDBJ whole genome shotgun (WGS) entry which is preliminary data.</text>
</comment>
<dbReference type="EMBL" id="DRMH01000012">
    <property type="protein sequence ID" value="HFC96984.1"/>
    <property type="molecule type" value="Genomic_DNA"/>
</dbReference>
<name>A0A7C3GTF0_9BACT</name>
<dbReference type="Proteomes" id="UP000886043">
    <property type="component" value="Unassembled WGS sequence"/>
</dbReference>
<evidence type="ECO:0008006" key="2">
    <source>
        <dbReference type="Google" id="ProtNLM"/>
    </source>
</evidence>
<sequence>MKTFRSAKDLRLFLKRFFRERLPGLPADFRLEVEVYSYRPPRAALRLPVHSEGNPARAHQVDRLVAELEREGLELEVFYLDDEAEALS</sequence>
<accession>A0A7C3GTF0</accession>
<evidence type="ECO:0000313" key="1">
    <source>
        <dbReference type="EMBL" id="HFC96984.1"/>
    </source>
</evidence>
<protein>
    <recommendedName>
        <fullName evidence="2">DUF721 domain-containing protein</fullName>
    </recommendedName>
</protein>
<organism evidence="1">
    <name type="scientific">Thermosulfurimonas dismutans</name>
    <dbReference type="NCBI Taxonomy" id="999894"/>
    <lineage>
        <taxon>Bacteria</taxon>
        <taxon>Pseudomonadati</taxon>
        <taxon>Thermodesulfobacteriota</taxon>
        <taxon>Thermodesulfobacteria</taxon>
        <taxon>Thermodesulfobacteriales</taxon>
        <taxon>Thermodesulfobacteriaceae</taxon>
        <taxon>Thermosulfurimonas</taxon>
    </lineage>
</organism>
<dbReference type="AlphaFoldDB" id="A0A7C3GTF0"/>
<gene>
    <name evidence="1" type="ORF">ENJ40_00810</name>
</gene>
<proteinExistence type="predicted"/>
<reference evidence="1" key="1">
    <citation type="journal article" date="2020" name="mSystems">
        <title>Genome- and Community-Level Interaction Insights into Carbon Utilization and Element Cycling Functions of Hydrothermarchaeota in Hydrothermal Sediment.</title>
        <authorList>
            <person name="Zhou Z."/>
            <person name="Liu Y."/>
            <person name="Xu W."/>
            <person name="Pan J."/>
            <person name="Luo Z.H."/>
            <person name="Li M."/>
        </authorList>
    </citation>
    <scope>NUCLEOTIDE SEQUENCE [LARGE SCALE GENOMIC DNA]</scope>
    <source>
        <strain evidence="1">HyVt-483</strain>
    </source>
</reference>